<evidence type="ECO:0000256" key="1">
    <source>
        <dbReference type="ARBA" id="ARBA00003907"/>
    </source>
</evidence>
<keyword evidence="3 6" id="KW-0489">Methyltransferase</keyword>
<dbReference type="EC" id="2.1.1.-" evidence="6"/>
<comment type="caution">
    <text evidence="7">The sequence shown here is derived from an EMBL/GenBank/DDBJ whole genome shotgun (WGS) entry which is preliminary data.</text>
</comment>
<dbReference type="GO" id="GO:0032259">
    <property type="term" value="P:methylation"/>
    <property type="evidence" value="ECO:0007669"/>
    <property type="project" value="UniProtKB-KW"/>
</dbReference>
<proteinExistence type="inferred from homology"/>
<keyword evidence="4 7" id="KW-0808">Transferase</keyword>
<comment type="function">
    <text evidence="1 6">Exhibits S-adenosyl-L-methionine-dependent methyltransferase activity.</text>
</comment>
<dbReference type="Proteomes" id="UP000696294">
    <property type="component" value="Unassembled WGS sequence"/>
</dbReference>
<evidence type="ECO:0000256" key="2">
    <source>
        <dbReference type="ARBA" id="ARBA00008138"/>
    </source>
</evidence>
<dbReference type="Pfam" id="PF04072">
    <property type="entry name" value="LCM"/>
    <property type="match status" value="1"/>
</dbReference>
<dbReference type="PANTHER" id="PTHR43619">
    <property type="entry name" value="S-ADENOSYL-L-METHIONINE-DEPENDENT METHYLTRANSFERASE YKTD-RELATED"/>
    <property type="match status" value="1"/>
</dbReference>
<accession>A0ABX1BDZ8</accession>
<evidence type="ECO:0000313" key="8">
    <source>
        <dbReference type="Proteomes" id="UP000696294"/>
    </source>
</evidence>
<dbReference type="InterPro" id="IPR007213">
    <property type="entry name" value="Ppm1/Ppm2/Tcmp"/>
</dbReference>
<dbReference type="EMBL" id="JAATEP010000020">
    <property type="protein sequence ID" value="NJP93073.1"/>
    <property type="molecule type" value="Genomic_DNA"/>
</dbReference>
<dbReference type="RefSeq" id="WP_168013057.1">
    <property type="nucleotide sequence ID" value="NZ_JAATEP010000020.1"/>
</dbReference>
<sequence>MVVPKARAYELDLAGNIARKHARLSDVFGRLPDGLTLVPIDFDRDDLAAALADDGFRIERPAMFVGEAVTQYLSEDGVRATLSSLSGAAPGSRLVFTYLLQDFLDGTELYGGGRMYRRFVAEQRIFRFGLHPGDVAGLLAPYGWIEREQVGTEDYLERYVRPAGRERGLAAPTPVERFVYAEKT</sequence>
<evidence type="ECO:0000256" key="4">
    <source>
        <dbReference type="ARBA" id="ARBA00022679"/>
    </source>
</evidence>
<dbReference type="SUPFAM" id="SSF53335">
    <property type="entry name" value="S-adenosyl-L-methionine-dependent methyltransferases"/>
    <property type="match status" value="1"/>
</dbReference>
<evidence type="ECO:0000256" key="5">
    <source>
        <dbReference type="ARBA" id="ARBA00022691"/>
    </source>
</evidence>
<organism evidence="7 8">
    <name type="scientific">Nonomuraea composti</name>
    <dbReference type="NCBI Taxonomy" id="2720023"/>
    <lineage>
        <taxon>Bacteria</taxon>
        <taxon>Bacillati</taxon>
        <taxon>Actinomycetota</taxon>
        <taxon>Actinomycetes</taxon>
        <taxon>Streptosporangiales</taxon>
        <taxon>Streptosporangiaceae</taxon>
        <taxon>Nonomuraea</taxon>
    </lineage>
</organism>
<dbReference type="GO" id="GO:0008168">
    <property type="term" value="F:methyltransferase activity"/>
    <property type="evidence" value="ECO:0007669"/>
    <property type="project" value="UniProtKB-KW"/>
</dbReference>
<gene>
    <name evidence="7" type="ORF">HCN51_27100</name>
</gene>
<name>A0ABX1BDZ8_9ACTN</name>
<evidence type="ECO:0000256" key="3">
    <source>
        <dbReference type="ARBA" id="ARBA00022603"/>
    </source>
</evidence>
<dbReference type="NCBIfam" id="TIGR00027">
    <property type="entry name" value="mthyl_TIGR00027"/>
    <property type="match status" value="1"/>
</dbReference>
<dbReference type="InterPro" id="IPR011610">
    <property type="entry name" value="SAM_mthyl_Trfase_ML2640-like"/>
</dbReference>
<comment type="similarity">
    <text evidence="2 6">Belongs to the UPF0677 family.</text>
</comment>
<dbReference type="PANTHER" id="PTHR43619:SF2">
    <property type="entry name" value="S-ADENOSYL-L-METHIONINE-DEPENDENT METHYLTRANSFERASES SUPERFAMILY PROTEIN"/>
    <property type="match status" value="1"/>
</dbReference>
<dbReference type="Gene3D" id="3.40.50.150">
    <property type="entry name" value="Vaccinia Virus protein VP39"/>
    <property type="match status" value="1"/>
</dbReference>
<keyword evidence="5 6" id="KW-0949">S-adenosyl-L-methionine</keyword>
<evidence type="ECO:0000313" key="7">
    <source>
        <dbReference type="EMBL" id="NJP93073.1"/>
    </source>
</evidence>
<protein>
    <recommendedName>
        <fullName evidence="6">S-adenosyl-L-methionine-dependent methyltransferase</fullName>
        <ecNumber evidence="6">2.1.1.-</ecNumber>
    </recommendedName>
</protein>
<keyword evidence="8" id="KW-1185">Reference proteome</keyword>
<reference evidence="7 8" key="1">
    <citation type="submission" date="2020-03" db="EMBL/GenBank/DDBJ databases">
        <title>WGS of actinomycetes isolated from Thailand.</title>
        <authorList>
            <person name="Thawai C."/>
        </authorList>
    </citation>
    <scope>NUCLEOTIDE SEQUENCE [LARGE SCALE GENOMIC DNA]</scope>
    <source>
        <strain evidence="7 8">FMUSA5-5</strain>
    </source>
</reference>
<evidence type="ECO:0000256" key="6">
    <source>
        <dbReference type="RuleBase" id="RU362030"/>
    </source>
</evidence>
<dbReference type="InterPro" id="IPR029063">
    <property type="entry name" value="SAM-dependent_MTases_sf"/>
</dbReference>